<feature type="domain" description="USP" evidence="15">
    <location>
        <begin position="159"/>
        <end position="673"/>
    </location>
</feature>
<keyword evidence="9" id="KW-0677">Repeat</keyword>
<dbReference type="GO" id="GO:0048471">
    <property type="term" value="C:perinuclear region of cytoplasm"/>
    <property type="evidence" value="ECO:0007669"/>
    <property type="project" value="UniProtKB-SubCell"/>
</dbReference>
<evidence type="ECO:0000256" key="10">
    <source>
        <dbReference type="ARBA" id="ARBA00022771"/>
    </source>
</evidence>
<keyword evidence="18" id="KW-0378">Hydrolase</keyword>
<dbReference type="OrthoDB" id="73004at2759"/>
<feature type="compositionally biased region" description="Basic and acidic residues" evidence="14">
    <location>
        <begin position="914"/>
        <end position="925"/>
    </location>
</feature>
<dbReference type="Pfam" id="PF00443">
    <property type="entry name" value="UCH"/>
    <property type="match status" value="1"/>
</dbReference>
<dbReference type="SUPFAM" id="SSF57850">
    <property type="entry name" value="RING/U-box"/>
    <property type="match status" value="1"/>
</dbReference>
<evidence type="ECO:0000256" key="8">
    <source>
        <dbReference type="ARBA" id="ARBA00022723"/>
    </source>
</evidence>
<keyword evidence="6" id="KW-0963">Cytoplasm</keyword>
<dbReference type="GO" id="GO:0006897">
    <property type="term" value="P:endocytosis"/>
    <property type="evidence" value="ECO:0007669"/>
    <property type="project" value="UniProtKB-KW"/>
</dbReference>
<keyword evidence="8" id="KW-0479">Metal-binding</keyword>
<evidence type="ECO:0000256" key="6">
    <source>
        <dbReference type="ARBA" id="ARBA00022490"/>
    </source>
</evidence>
<dbReference type="InterPro" id="IPR035927">
    <property type="entry name" value="DUSP-like_sf"/>
</dbReference>
<evidence type="ECO:0000256" key="4">
    <source>
        <dbReference type="ARBA" id="ARBA00008269"/>
    </source>
</evidence>
<evidence type="ECO:0000256" key="2">
    <source>
        <dbReference type="ARBA" id="ARBA00004300"/>
    </source>
</evidence>
<organism evidence="18 19">
    <name type="scientific">Pseudolycoriella hygida</name>
    <dbReference type="NCBI Taxonomy" id="35572"/>
    <lineage>
        <taxon>Eukaryota</taxon>
        <taxon>Metazoa</taxon>
        <taxon>Ecdysozoa</taxon>
        <taxon>Arthropoda</taxon>
        <taxon>Hexapoda</taxon>
        <taxon>Insecta</taxon>
        <taxon>Pterygota</taxon>
        <taxon>Neoptera</taxon>
        <taxon>Endopterygota</taxon>
        <taxon>Diptera</taxon>
        <taxon>Nematocera</taxon>
        <taxon>Sciaroidea</taxon>
        <taxon>Sciaridae</taxon>
        <taxon>Pseudolycoriella</taxon>
    </lineage>
</organism>
<keyword evidence="12" id="KW-0206">Cytoskeleton</keyword>
<dbReference type="InterPro" id="IPR001607">
    <property type="entry name" value="Znf_UBP"/>
</dbReference>
<accession>A0A9Q0S7C1</accession>
<dbReference type="InterPro" id="IPR018200">
    <property type="entry name" value="USP_CS"/>
</dbReference>
<comment type="catalytic activity">
    <reaction evidence="1">
        <text>Thiol-dependent hydrolysis of ester, thioester, amide, peptide and isopeptide bonds formed by the C-terminal Gly of ubiquitin (a 76-residue protein attached to proteins as an intracellular targeting signal).</text>
        <dbReference type="EC" id="3.4.19.12"/>
    </reaction>
</comment>
<dbReference type="PANTHER" id="PTHR21646">
    <property type="entry name" value="UBIQUITIN CARBOXYL-TERMINAL HYDROLASE"/>
    <property type="match status" value="1"/>
</dbReference>
<feature type="compositionally biased region" description="Low complexity" evidence="14">
    <location>
        <begin position="975"/>
        <end position="989"/>
    </location>
</feature>
<feature type="region of interest" description="Disordered" evidence="14">
    <location>
        <begin position="354"/>
        <end position="384"/>
    </location>
</feature>
<sequence length="1118" mass="126810">MKELSIFVALVLSSDIPQRSDATHEDIGLEAAVAFCHVRDSQGLPCSRCDTRGQNLWICLYKNCLQTGCSEQYKDHSTKHFKALSTHCVHMNLSSGRIWCYICEKEVFLRDRRSSLLSNESSDASRYSERVNIYDRGDSGDSTDEDEGGVRRNYGSGLIGLQNIANTCYMNAALQALSNTPALTGFFLGCGNIIEMTNEMIMQQSNQRKAALAQSYYRLIRDMWSRSKRSNEISANSQFKDLSALSTRLFGMYYPKVFGVGYVVPSSILACIRNVHPMFRGYHQHDTQEFLRCFMDQLHEELKEEYPPNLELLFPRGNVGHFDSEVVRNNDDDDISACSSPSLSEAEYETCDSGVSEQSSLSEETTSTKRSIYSTSPQRYFRPSSPTAIITNQRQCKSNQATINNRSISMTNSLSQAGQKDNSANLPAKLPHRSIISDVFDGKLLSSVQCLTCDRVSTREETFQDLSLPIPGKDHLSVLQQQSQNITMHQPIGIACTDAFNQVTPEGWWNWFYRKLQSWIWGPAVSLHNCMAAFFSADELKGDNMYSCEKCKKLRNGIKYSRVLQLPEMLCVHLKRFRHDLSYSSKITSIVHFPLYDLDMSAFLHKDCTSEISKYNLTAVICHHGTVGGGHYTSFAKHDSTGRWYEYDDQLVTEVSEEVVKNCEAYVLFYRKINPQMDVIRAQACKLVDASSETADIEFYVSKQWFNKLHTFAEPGPIDNWEFLCPHGAFSPYKTPIKNHLVVALPQLLWDFLYKKFGGGPVCNRLYECETCHRALEMLSRRQKLELETFQSYKDVETPTIYAISYVWLKKWQKFVHGETTMLPGKITNELISAENSDAQRQSRHGSDYAQINSYLWKFFHCTYDGGPEIILKGNGEELIEEPSVVPNETKEKEIQIIEAISTTKLQDAGHGQESADDKSSKTTNEKAPTGHQKVVKNVSFEDEDIHSTITTELQEDAPRGDMNARERRRRTRLEQNTRSTKSTNTSNTEIISKKDKRHCGGITTNGMFGPEGKYQSSQMAHNELVGSYRPDAVTNSEGNDTSSKRIYEDNVLLSETKAANGEPQHGRGKASSPMSDVHTLRKSYRKKHKVKHDKKKSSYNHYNGKNGEIFLSDSDVN</sequence>
<feature type="compositionally biased region" description="Basic residues" evidence="14">
    <location>
        <begin position="1081"/>
        <end position="1099"/>
    </location>
</feature>
<feature type="region of interest" description="Disordered" evidence="14">
    <location>
        <begin position="903"/>
        <end position="931"/>
    </location>
</feature>
<keyword evidence="7" id="KW-0254">Endocytosis</keyword>
<feature type="domain" description="DUSP" evidence="17">
    <location>
        <begin position="671"/>
        <end position="769"/>
    </location>
</feature>
<evidence type="ECO:0000313" key="18">
    <source>
        <dbReference type="EMBL" id="KAJ6648037.1"/>
    </source>
</evidence>
<evidence type="ECO:0000259" key="17">
    <source>
        <dbReference type="PROSITE" id="PS51283"/>
    </source>
</evidence>
<dbReference type="EMBL" id="WJQU01000001">
    <property type="protein sequence ID" value="KAJ6648037.1"/>
    <property type="molecule type" value="Genomic_DNA"/>
</dbReference>
<dbReference type="Proteomes" id="UP001151699">
    <property type="component" value="Chromosome A"/>
</dbReference>
<dbReference type="InterPro" id="IPR038765">
    <property type="entry name" value="Papain-like_cys_pep_sf"/>
</dbReference>
<evidence type="ECO:0000259" key="15">
    <source>
        <dbReference type="PROSITE" id="PS50235"/>
    </source>
</evidence>
<feature type="domain" description="UBP-type" evidence="16">
    <location>
        <begin position="20"/>
        <end position="129"/>
    </location>
</feature>
<dbReference type="InterPro" id="IPR001394">
    <property type="entry name" value="Peptidase_C19_UCH"/>
</dbReference>
<evidence type="ECO:0000256" key="3">
    <source>
        <dbReference type="ARBA" id="ARBA00004556"/>
    </source>
</evidence>
<evidence type="ECO:0000256" key="5">
    <source>
        <dbReference type="ARBA" id="ARBA00012759"/>
    </source>
</evidence>
<evidence type="ECO:0000256" key="1">
    <source>
        <dbReference type="ARBA" id="ARBA00000707"/>
    </source>
</evidence>
<evidence type="ECO:0000259" key="16">
    <source>
        <dbReference type="PROSITE" id="PS50271"/>
    </source>
</evidence>
<dbReference type="InterPro" id="IPR013083">
    <property type="entry name" value="Znf_RING/FYVE/PHD"/>
</dbReference>
<dbReference type="SUPFAM" id="SSF54001">
    <property type="entry name" value="Cysteine proteinases"/>
    <property type="match status" value="1"/>
</dbReference>
<dbReference type="SMART" id="SM00695">
    <property type="entry name" value="DUSP"/>
    <property type="match status" value="2"/>
</dbReference>
<dbReference type="InterPro" id="IPR050185">
    <property type="entry name" value="Ub_carboxyl-term_hydrolase"/>
</dbReference>
<dbReference type="Gene3D" id="3.90.70.10">
    <property type="entry name" value="Cysteine proteinases"/>
    <property type="match status" value="1"/>
</dbReference>
<dbReference type="PROSITE" id="PS00972">
    <property type="entry name" value="USP_1"/>
    <property type="match status" value="1"/>
</dbReference>
<dbReference type="Pfam" id="PF02148">
    <property type="entry name" value="zf-UBP"/>
    <property type="match status" value="1"/>
</dbReference>
<dbReference type="EC" id="3.4.19.12" evidence="5"/>
<comment type="subcellular location">
    <subcellularLocation>
        <location evidence="2">Cytoplasm</location>
        <location evidence="2">Cytoskeleton</location>
        <location evidence="2">Microtubule organizing center</location>
        <location evidence="2">Centrosome</location>
    </subcellularLocation>
    <subcellularLocation>
        <location evidence="3">Cytoplasm</location>
        <location evidence="3">Perinuclear region</location>
    </subcellularLocation>
</comment>
<name>A0A9Q0S7C1_9DIPT</name>
<proteinExistence type="inferred from homology"/>
<dbReference type="PROSITE" id="PS50271">
    <property type="entry name" value="ZF_UBP"/>
    <property type="match status" value="1"/>
</dbReference>
<dbReference type="InterPro" id="IPR006615">
    <property type="entry name" value="Pept_C19_DUSP"/>
</dbReference>
<dbReference type="PROSITE" id="PS00973">
    <property type="entry name" value="USP_2"/>
    <property type="match status" value="1"/>
</dbReference>
<feature type="domain" description="DUSP" evidence="17">
    <location>
        <begin position="777"/>
        <end position="876"/>
    </location>
</feature>
<feature type="region of interest" description="Disordered" evidence="14">
    <location>
        <begin position="952"/>
        <end position="990"/>
    </location>
</feature>
<dbReference type="GO" id="GO:0016579">
    <property type="term" value="P:protein deubiquitination"/>
    <property type="evidence" value="ECO:0007669"/>
    <property type="project" value="InterPro"/>
</dbReference>
<evidence type="ECO:0000313" key="19">
    <source>
        <dbReference type="Proteomes" id="UP001151699"/>
    </source>
</evidence>
<dbReference type="SMART" id="SM00290">
    <property type="entry name" value="ZnF_UBP"/>
    <property type="match status" value="1"/>
</dbReference>
<dbReference type="Gene3D" id="3.30.2230.10">
    <property type="entry name" value="DUSP-like"/>
    <property type="match status" value="2"/>
</dbReference>
<feature type="compositionally biased region" description="Low complexity" evidence="14">
    <location>
        <begin position="356"/>
        <end position="365"/>
    </location>
</feature>
<gene>
    <name evidence="18" type="primary">usp20</name>
    <name evidence="18" type="ORF">Bhyg_03262</name>
</gene>
<dbReference type="PANTHER" id="PTHR21646:SF86">
    <property type="entry name" value="UBIQUITIN CARBOXYL-TERMINAL HYDROLASE"/>
    <property type="match status" value="1"/>
</dbReference>
<dbReference type="CDD" id="cd02674">
    <property type="entry name" value="Peptidase_C19R"/>
    <property type="match status" value="1"/>
</dbReference>
<evidence type="ECO:0000256" key="14">
    <source>
        <dbReference type="SAM" id="MobiDB-lite"/>
    </source>
</evidence>
<feature type="region of interest" description="Disordered" evidence="14">
    <location>
        <begin position="1031"/>
        <end position="1118"/>
    </location>
</feature>
<dbReference type="GO" id="GO:0004843">
    <property type="term" value="F:cysteine-type deubiquitinase activity"/>
    <property type="evidence" value="ECO:0007669"/>
    <property type="project" value="UniProtKB-EC"/>
</dbReference>
<keyword evidence="19" id="KW-1185">Reference proteome</keyword>
<evidence type="ECO:0000256" key="13">
    <source>
        <dbReference type="PROSITE-ProRule" id="PRU00502"/>
    </source>
</evidence>
<dbReference type="PROSITE" id="PS51283">
    <property type="entry name" value="DUSP"/>
    <property type="match status" value="2"/>
</dbReference>
<comment type="caution">
    <text evidence="18">The sequence shown here is derived from an EMBL/GenBank/DDBJ whole genome shotgun (WGS) entry which is preliminary data.</text>
</comment>
<evidence type="ECO:0000256" key="7">
    <source>
        <dbReference type="ARBA" id="ARBA00022583"/>
    </source>
</evidence>
<keyword evidence="11" id="KW-0862">Zinc</keyword>
<evidence type="ECO:0000256" key="12">
    <source>
        <dbReference type="ARBA" id="ARBA00023212"/>
    </source>
</evidence>
<dbReference type="PROSITE" id="PS50235">
    <property type="entry name" value="USP_3"/>
    <property type="match status" value="1"/>
</dbReference>
<dbReference type="GO" id="GO:0005813">
    <property type="term" value="C:centrosome"/>
    <property type="evidence" value="ECO:0007669"/>
    <property type="project" value="UniProtKB-SubCell"/>
</dbReference>
<dbReference type="Pfam" id="PF06337">
    <property type="entry name" value="DUSP"/>
    <property type="match status" value="2"/>
</dbReference>
<keyword evidence="10 13" id="KW-0863">Zinc-finger</keyword>
<evidence type="ECO:0000256" key="11">
    <source>
        <dbReference type="ARBA" id="ARBA00022833"/>
    </source>
</evidence>
<protein>
    <recommendedName>
        <fullName evidence="5">ubiquitinyl hydrolase 1</fullName>
        <ecNumber evidence="5">3.4.19.12</ecNumber>
    </recommendedName>
</protein>
<comment type="similarity">
    <text evidence="4">Belongs to the peptidase C19 family. USP20/USP33 subfamily.</text>
</comment>
<dbReference type="GO" id="GO:0008270">
    <property type="term" value="F:zinc ion binding"/>
    <property type="evidence" value="ECO:0007669"/>
    <property type="project" value="UniProtKB-KW"/>
</dbReference>
<dbReference type="AlphaFoldDB" id="A0A9Q0S7C1"/>
<reference evidence="18" key="1">
    <citation type="submission" date="2022-07" db="EMBL/GenBank/DDBJ databases">
        <authorList>
            <person name="Trinca V."/>
            <person name="Uliana J.V.C."/>
            <person name="Torres T.T."/>
            <person name="Ward R.J."/>
            <person name="Monesi N."/>
        </authorList>
    </citation>
    <scope>NUCLEOTIDE SEQUENCE</scope>
    <source>
        <strain evidence="18">HSMRA1968</strain>
        <tissue evidence="18">Whole embryos</tissue>
    </source>
</reference>
<dbReference type="InterPro" id="IPR028889">
    <property type="entry name" value="USP"/>
</dbReference>
<dbReference type="Gene3D" id="3.30.40.10">
    <property type="entry name" value="Zinc/RING finger domain, C3HC4 (zinc finger)"/>
    <property type="match status" value="1"/>
</dbReference>
<dbReference type="SUPFAM" id="SSF143791">
    <property type="entry name" value="DUSP-like"/>
    <property type="match status" value="2"/>
</dbReference>
<feature type="compositionally biased region" description="Basic and acidic residues" evidence="14">
    <location>
        <begin position="957"/>
        <end position="966"/>
    </location>
</feature>
<feature type="compositionally biased region" description="Polar residues" evidence="14">
    <location>
        <begin position="369"/>
        <end position="384"/>
    </location>
</feature>
<evidence type="ECO:0000256" key="9">
    <source>
        <dbReference type="ARBA" id="ARBA00022737"/>
    </source>
</evidence>